<feature type="compositionally biased region" description="Polar residues" evidence="1">
    <location>
        <begin position="29"/>
        <end position="39"/>
    </location>
</feature>
<name>A0ABD2ITS5_9BILA</name>
<feature type="compositionally biased region" description="Basic and acidic residues" evidence="1">
    <location>
        <begin position="87"/>
        <end position="103"/>
    </location>
</feature>
<comment type="caution">
    <text evidence="2">The sequence shown here is derived from an EMBL/GenBank/DDBJ whole genome shotgun (WGS) entry which is preliminary data.</text>
</comment>
<feature type="compositionally biased region" description="Basic and acidic residues" evidence="1">
    <location>
        <begin position="16"/>
        <end position="28"/>
    </location>
</feature>
<organism evidence="2 3">
    <name type="scientific">Heterodera trifolii</name>
    <dbReference type="NCBI Taxonomy" id="157864"/>
    <lineage>
        <taxon>Eukaryota</taxon>
        <taxon>Metazoa</taxon>
        <taxon>Ecdysozoa</taxon>
        <taxon>Nematoda</taxon>
        <taxon>Chromadorea</taxon>
        <taxon>Rhabditida</taxon>
        <taxon>Tylenchina</taxon>
        <taxon>Tylenchomorpha</taxon>
        <taxon>Tylenchoidea</taxon>
        <taxon>Heteroderidae</taxon>
        <taxon>Heteroderinae</taxon>
        <taxon>Heterodera</taxon>
    </lineage>
</organism>
<dbReference type="Proteomes" id="UP001620626">
    <property type="component" value="Unassembled WGS sequence"/>
</dbReference>
<gene>
    <name evidence="2" type="ORF">niasHT_037463</name>
</gene>
<dbReference type="AlphaFoldDB" id="A0ABD2ITS5"/>
<feature type="region of interest" description="Disordered" evidence="1">
    <location>
        <begin position="68"/>
        <end position="103"/>
    </location>
</feature>
<proteinExistence type="predicted"/>
<keyword evidence="3" id="KW-1185">Reference proteome</keyword>
<dbReference type="EMBL" id="JBICBT010001143">
    <property type="protein sequence ID" value="KAL3080995.1"/>
    <property type="molecule type" value="Genomic_DNA"/>
</dbReference>
<evidence type="ECO:0000313" key="2">
    <source>
        <dbReference type="EMBL" id="KAL3080995.1"/>
    </source>
</evidence>
<accession>A0ABD2ITS5</accession>
<feature type="region of interest" description="Disordered" evidence="1">
    <location>
        <begin position="1"/>
        <end position="55"/>
    </location>
</feature>
<evidence type="ECO:0000313" key="3">
    <source>
        <dbReference type="Proteomes" id="UP001620626"/>
    </source>
</evidence>
<reference evidence="2 3" key="1">
    <citation type="submission" date="2024-10" db="EMBL/GenBank/DDBJ databases">
        <authorList>
            <person name="Kim D."/>
        </authorList>
    </citation>
    <scope>NUCLEOTIDE SEQUENCE [LARGE SCALE GENOMIC DNA]</scope>
    <source>
        <strain evidence="2">BH-2024</strain>
    </source>
</reference>
<evidence type="ECO:0000256" key="1">
    <source>
        <dbReference type="SAM" id="MobiDB-lite"/>
    </source>
</evidence>
<protein>
    <submittedName>
        <fullName evidence="2">Uncharacterized protein</fullName>
    </submittedName>
</protein>
<sequence>MYAEFVQNGGGWGGRKKNEGQRTDDRLATHQSATNSFDQIGTDGNGKRRTDEESAELTISRIVAKETDKSHWEEVNGETAISQPKGVGEEERVGREREEEREK</sequence>